<sequence>MKITFTPIRALKIILLSGFLLAYGCGTAGKNFDESLYKNIVTGTTTQKEIHTMFGSPFKKGVQNGYPVWTYEYNFYNSLGNDITKDMVIAFDHRGVVKSHQMMTNQPEAVDIRQ</sequence>
<dbReference type="Pfam" id="PF04355">
    <property type="entry name" value="BamE"/>
    <property type="match status" value="1"/>
</dbReference>
<gene>
    <name evidence="4" type="ORF">METZ01_LOCUS156220</name>
</gene>
<evidence type="ECO:0000256" key="2">
    <source>
        <dbReference type="ARBA" id="ARBA00023136"/>
    </source>
</evidence>
<proteinExistence type="predicted"/>
<dbReference type="InterPro" id="IPR007450">
    <property type="entry name" value="BamE_dom"/>
</dbReference>
<organism evidence="4">
    <name type="scientific">marine metagenome</name>
    <dbReference type="NCBI Taxonomy" id="408172"/>
    <lineage>
        <taxon>unclassified sequences</taxon>
        <taxon>metagenomes</taxon>
        <taxon>ecological metagenomes</taxon>
    </lineage>
</organism>
<keyword evidence="2" id="KW-0472">Membrane</keyword>
<dbReference type="Gene3D" id="3.30.1450.10">
    <property type="match status" value="1"/>
</dbReference>
<dbReference type="PROSITE" id="PS51257">
    <property type="entry name" value="PROKAR_LIPOPROTEIN"/>
    <property type="match status" value="1"/>
</dbReference>
<reference evidence="4" key="1">
    <citation type="submission" date="2018-05" db="EMBL/GenBank/DDBJ databases">
        <authorList>
            <person name="Lanie J.A."/>
            <person name="Ng W.-L."/>
            <person name="Kazmierczak K.M."/>
            <person name="Andrzejewski T.M."/>
            <person name="Davidsen T.M."/>
            <person name="Wayne K.J."/>
            <person name="Tettelin H."/>
            <person name="Glass J.I."/>
            <person name="Rusch D."/>
            <person name="Podicherti R."/>
            <person name="Tsui H.-C.T."/>
            <person name="Winkler M.E."/>
        </authorList>
    </citation>
    <scope>NUCLEOTIDE SEQUENCE</scope>
</reference>
<keyword evidence="1" id="KW-0732">Signal</keyword>
<name>A0A382API8_9ZZZZ</name>
<accession>A0A382API8</accession>
<evidence type="ECO:0000313" key="4">
    <source>
        <dbReference type="EMBL" id="SVB03366.1"/>
    </source>
</evidence>
<protein>
    <recommendedName>
        <fullName evidence="3">Outer membrane protein assembly factor BamE domain-containing protein</fullName>
    </recommendedName>
</protein>
<evidence type="ECO:0000256" key="1">
    <source>
        <dbReference type="ARBA" id="ARBA00022729"/>
    </source>
</evidence>
<dbReference type="EMBL" id="UINC01026253">
    <property type="protein sequence ID" value="SVB03366.1"/>
    <property type="molecule type" value="Genomic_DNA"/>
</dbReference>
<dbReference type="GO" id="GO:0019867">
    <property type="term" value="C:outer membrane"/>
    <property type="evidence" value="ECO:0007669"/>
    <property type="project" value="InterPro"/>
</dbReference>
<feature type="domain" description="Outer membrane protein assembly factor BamE" evidence="3">
    <location>
        <begin position="32"/>
        <end position="99"/>
    </location>
</feature>
<dbReference type="InterPro" id="IPR037873">
    <property type="entry name" value="BamE-like"/>
</dbReference>
<evidence type="ECO:0000259" key="3">
    <source>
        <dbReference type="Pfam" id="PF04355"/>
    </source>
</evidence>
<dbReference type="AlphaFoldDB" id="A0A382API8"/>